<accession>A0A839H899</accession>
<keyword evidence="5 9" id="KW-0812">Transmembrane</keyword>
<feature type="transmembrane region" description="Helical" evidence="9">
    <location>
        <begin position="489"/>
        <end position="507"/>
    </location>
</feature>
<dbReference type="RefSeq" id="WP_182581955.1">
    <property type="nucleotide sequence ID" value="NZ_JABVCQ010000002.1"/>
</dbReference>
<dbReference type="GO" id="GO:0005886">
    <property type="term" value="C:plasma membrane"/>
    <property type="evidence" value="ECO:0007669"/>
    <property type="project" value="UniProtKB-SubCell"/>
</dbReference>
<feature type="transmembrane region" description="Helical" evidence="9">
    <location>
        <begin position="22"/>
        <end position="52"/>
    </location>
</feature>
<feature type="domain" description="CN hydrolase" evidence="10">
    <location>
        <begin position="241"/>
        <end position="479"/>
    </location>
</feature>
<keyword evidence="8 9" id="KW-0012">Acyltransferase</keyword>
<dbReference type="PROSITE" id="PS50263">
    <property type="entry name" value="CN_HYDROLASE"/>
    <property type="match status" value="1"/>
</dbReference>
<sequence>MSLSDALSTIIRLWATSRYSPLFAVMSGAATVLAFAPFGWYAIAIVALVVWYQSLYTTTTPRAAFLNGWLFGLGLFGFGVAWIRISLNEFGNLAPPFAIILTVLLIAAMALYYAVTGVLLHWLMQCNHKRQDWIAPVMALPAVWVLFEWLRGWLFTGFPWLTIGNSQVDSPLVGFAACFGVYGLSLMVALSAGLIWSALHHTNRMRVFTIGALTAIWLAGWLLQRIEWTQPTGQPLTATVVQGNIQQAFKWQPDMLLPTIAIYLELTRPALEQSDLIVWPETAIPEFLHTLRAGLFDPLTQQAWEHDTNIVVGIPIMVANDEYYNALMTLGQNEDQYYKRHLVPFGEYLPFRELLQPLIDWFEVPLSAFSRGTADKPLLKVGELLVGASICYEDVFPTEVRQALPEAAYLINVSNDAWFGDSLAPPQHLEFARLRAIENSRDLIRATNTGISAIIDWRGRLLTSIPVFTRATATASIQPRQGHTPFSRFGNAPVLVLINIMLLFALWRRGQHFLSKRS</sequence>
<evidence type="ECO:0000256" key="7">
    <source>
        <dbReference type="ARBA" id="ARBA00023136"/>
    </source>
</evidence>
<comment type="caution">
    <text evidence="11">The sequence shown here is derived from an EMBL/GenBank/DDBJ whole genome shotgun (WGS) entry which is preliminary data.</text>
</comment>
<keyword evidence="3 9" id="KW-1003">Cell membrane</keyword>
<dbReference type="InterPro" id="IPR045378">
    <property type="entry name" value="LNT_N"/>
</dbReference>
<evidence type="ECO:0000256" key="8">
    <source>
        <dbReference type="ARBA" id="ARBA00023315"/>
    </source>
</evidence>
<evidence type="ECO:0000256" key="3">
    <source>
        <dbReference type="ARBA" id="ARBA00022475"/>
    </source>
</evidence>
<protein>
    <recommendedName>
        <fullName evidence="9">Apolipoprotein N-acyltransferase</fullName>
        <shortName evidence="9">ALP N-acyltransferase</shortName>
        <ecNumber evidence="9">2.3.1.269</ecNumber>
    </recommendedName>
</protein>
<dbReference type="EMBL" id="JABVCQ010000002">
    <property type="protein sequence ID" value="MBB1124850.1"/>
    <property type="molecule type" value="Genomic_DNA"/>
</dbReference>
<gene>
    <name evidence="9 11" type="primary">lnt</name>
    <name evidence="11" type="ORF">HUK38_01215</name>
</gene>
<feature type="transmembrane region" description="Helical" evidence="9">
    <location>
        <begin position="207"/>
        <end position="223"/>
    </location>
</feature>
<feature type="transmembrane region" description="Helical" evidence="9">
    <location>
        <begin position="64"/>
        <end position="85"/>
    </location>
</feature>
<dbReference type="PANTHER" id="PTHR38686:SF1">
    <property type="entry name" value="APOLIPOPROTEIN N-ACYLTRANSFERASE"/>
    <property type="match status" value="1"/>
</dbReference>
<evidence type="ECO:0000256" key="1">
    <source>
        <dbReference type="ARBA" id="ARBA00004651"/>
    </source>
</evidence>
<dbReference type="InterPro" id="IPR036526">
    <property type="entry name" value="C-N_Hydrolase_sf"/>
</dbReference>
<dbReference type="NCBIfam" id="TIGR00546">
    <property type="entry name" value="lnt"/>
    <property type="match status" value="1"/>
</dbReference>
<dbReference type="GO" id="GO:0042158">
    <property type="term" value="P:lipoprotein biosynthetic process"/>
    <property type="evidence" value="ECO:0007669"/>
    <property type="project" value="UniProtKB-UniRule"/>
</dbReference>
<evidence type="ECO:0000259" key="10">
    <source>
        <dbReference type="PROSITE" id="PS50263"/>
    </source>
</evidence>
<evidence type="ECO:0000256" key="6">
    <source>
        <dbReference type="ARBA" id="ARBA00022989"/>
    </source>
</evidence>
<dbReference type="InterPro" id="IPR004563">
    <property type="entry name" value="Apolipo_AcylTrfase"/>
</dbReference>
<name>A0A839H899_9GAMM</name>
<comment type="catalytic activity">
    <reaction evidence="9">
        <text>N-terminal S-1,2-diacyl-sn-glyceryl-L-cysteinyl-[lipoprotein] + a glycerophospholipid = N-acyl-S-1,2-diacyl-sn-glyceryl-L-cysteinyl-[lipoprotein] + a 2-acyl-sn-glycero-3-phospholipid + H(+)</text>
        <dbReference type="Rhea" id="RHEA:48228"/>
        <dbReference type="Rhea" id="RHEA-COMP:14681"/>
        <dbReference type="Rhea" id="RHEA-COMP:14684"/>
        <dbReference type="ChEBI" id="CHEBI:15378"/>
        <dbReference type="ChEBI" id="CHEBI:136912"/>
        <dbReference type="ChEBI" id="CHEBI:140656"/>
        <dbReference type="ChEBI" id="CHEBI:140657"/>
        <dbReference type="ChEBI" id="CHEBI:140660"/>
        <dbReference type="EC" id="2.3.1.269"/>
    </reaction>
</comment>
<evidence type="ECO:0000256" key="9">
    <source>
        <dbReference type="HAMAP-Rule" id="MF_01148"/>
    </source>
</evidence>
<dbReference type="InterPro" id="IPR003010">
    <property type="entry name" value="C-N_Hydrolase"/>
</dbReference>
<feature type="transmembrane region" description="Helical" evidence="9">
    <location>
        <begin position="172"/>
        <end position="195"/>
    </location>
</feature>
<proteinExistence type="inferred from homology"/>
<comment type="similarity">
    <text evidence="2 9">Belongs to the CN hydrolase family. Apolipoprotein N-acyltransferase subfamily.</text>
</comment>
<keyword evidence="6 9" id="KW-1133">Transmembrane helix</keyword>
<dbReference type="SUPFAM" id="SSF56317">
    <property type="entry name" value="Carbon-nitrogen hydrolase"/>
    <property type="match status" value="1"/>
</dbReference>
<dbReference type="UniPathway" id="UPA00666"/>
<comment type="pathway">
    <text evidence="9">Protein modification; lipoprotein biosynthesis (N-acyl transfer).</text>
</comment>
<feature type="transmembrane region" description="Helical" evidence="9">
    <location>
        <begin position="97"/>
        <end position="121"/>
    </location>
</feature>
<organism evidence="11 12">
    <name type="scientific">Thiospirillum jenense</name>
    <dbReference type="NCBI Taxonomy" id="1653858"/>
    <lineage>
        <taxon>Bacteria</taxon>
        <taxon>Pseudomonadati</taxon>
        <taxon>Pseudomonadota</taxon>
        <taxon>Gammaproteobacteria</taxon>
        <taxon>Chromatiales</taxon>
        <taxon>Chromatiaceae</taxon>
        <taxon>Thiospirillum</taxon>
    </lineage>
</organism>
<dbReference type="Gene3D" id="3.60.110.10">
    <property type="entry name" value="Carbon-nitrogen hydrolase"/>
    <property type="match status" value="1"/>
</dbReference>
<feature type="transmembrane region" description="Helical" evidence="9">
    <location>
        <begin position="133"/>
        <end position="152"/>
    </location>
</feature>
<dbReference type="GO" id="GO:0016410">
    <property type="term" value="F:N-acyltransferase activity"/>
    <property type="evidence" value="ECO:0007669"/>
    <property type="project" value="UniProtKB-UniRule"/>
</dbReference>
<dbReference type="CDD" id="cd07571">
    <property type="entry name" value="ALP_N-acyl_transferase"/>
    <property type="match status" value="1"/>
</dbReference>
<dbReference type="Pfam" id="PF20154">
    <property type="entry name" value="LNT_N"/>
    <property type="match status" value="1"/>
</dbReference>
<evidence type="ECO:0000256" key="5">
    <source>
        <dbReference type="ARBA" id="ARBA00022692"/>
    </source>
</evidence>
<comment type="subcellular location">
    <subcellularLocation>
        <location evidence="1 9">Cell membrane</location>
        <topology evidence="1 9">Multi-pass membrane protein</topology>
    </subcellularLocation>
</comment>
<dbReference type="PANTHER" id="PTHR38686">
    <property type="entry name" value="APOLIPOPROTEIN N-ACYLTRANSFERASE"/>
    <property type="match status" value="1"/>
</dbReference>
<dbReference type="EC" id="2.3.1.269" evidence="9"/>
<evidence type="ECO:0000256" key="2">
    <source>
        <dbReference type="ARBA" id="ARBA00010065"/>
    </source>
</evidence>
<keyword evidence="7 9" id="KW-0472">Membrane</keyword>
<reference evidence="11 12" key="1">
    <citation type="journal article" date="2020" name="Arch. Microbiol.">
        <title>The genome sequence of the giant phototrophic gammaproteobacterium Thiospirillum jenense gives insight into its physiological properties and phylogenetic relationships.</title>
        <authorList>
            <person name="Imhoff J.F."/>
            <person name="Meyer T.E."/>
            <person name="Kyndt J.A."/>
        </authorList>
    </citation>
    <scope>NUCLEOTIDE SEQUENCE [LARGE SCALE GENOMIC DNA]</scope>
    <source>
        <strain evidence="11 12">DSM 216</strain>
    </source>
</reference>
<evidence type="ECO:0000313" key="12">
    <source>
        <dbReference type="Proteomes" id="UP000548632"/>
    </source>
</evidence>
<dbReference type="AlphaFoldDB" id="A0A839H899"/>
<comment type="function">
    <text evidence="9">Catalyzes the phospholipid dependent N-acylation of the N-terminal cysteine of apolipoprotein, the last step in lipoprotein maturation.</text>
</comment>
<dbReference type="HAMAP" id="MF_01148">
    <property type="entry name" value="Lnt"/>
    <property type="match status" value="1"/>
</dbReference>
<keyword evidence="11" id="KW-0449">Lipoprotein</keyword>
<evidence type="ECO:0000313" key="11">
    <source>
        <dbReference type="EMBL" id="MBB1124850.1"/>
    </source>
</evidence>
<dbReference type="Proteomes" id="UP000548632">
    <property type="component" value="Unassembled WGS sequence"/>
</dbReference>
<dbReference type="Pfam" id="PF00795">
    <property type="entry name" value="CN_hydrolase"/>
    <property type="match status" value="1"/>
</dbReference>
<evidence type="ECO:0000256" key="4">
    <source>
        <dbReference type="ARBA" id="ARBA00022679"/>
    </source>
</evidence>
<keyword evidence="12" id="KW-1185">Reference proteome</keyword>
<keyword evidence="4 9" id="KW-0808">Transferase</keyword>